<feature type="transmembrane region" description="Helical" evidence="1">
    <location>
        <begin position="21"/>
        <end position="44"/>
    </location>
</feature>
<proteinExistence type="predicted"/>
<dbReference type="InterPro" id="IPR041401">
    <property type="entry name" value="TseB-like_dom"/>
</dbReference>
<gene>
    <name evidence="3" type="ORF">C7384_101393</name>
</gene>
<evidence type="ECO:0000259" key="2">
    <source>
        <dbReference type="Pfam" id="PF17881"/>
    </source>
</evidence>
<dbReference type="Pfam" id="PF17881">
    <property type="entry name" value="TseB"/>
    <property type="match status" value="1"/>
</dbReference>
<organism evidence="3 4">
    <name type="scientific">Convivina intestini</name>
    <dbReference type="NCBI Taxonomy" id="1505726"/>
    <lineage>
        <taxon>Bacteria</taxon>
        <taxon>Bacillati</taxon>
        <taxon>Bacillota</taxon>
        <taxon>Bacilli</taxon>
        <taxon>Lactobacillales</taxon>
        <taxon>Lactobacillaceae</taxon>
        <taxon>Convivina</taxon>
    </lineage>
</organism>
<evidence type="ECO:0000313" key="4">
    <source>
        <dbReference type="Proteomes" id="UP000245433"/>
    </source>
</evidence>
<dbReference type="InterPro" id="IPR046350">
    <property type="entry name" value="Cystatin_sf"/>
</dbReference>
<accession>A0A2U1DFN6</accession>
<keyword evidence="1" id="KW-1133">Transmembrane helix</keyword>
<evidence type="ECO:0000313" key="3">
    <source>
        <dbReference type="EMBL" id="PVY86474.1"/>
    </source>
</evidence>
<dbReference type="Proteomes" id="UP000245433">
    <property type="component" value="Unassembled WGS sequence"/>
</dbReference>
<evidence type="ECO:0000256" key="1">
    <source>
        <dbReference type="SAM" id="Phobius"/>
    </source>
</evidence>
<name>A0A2U1DFN6_9LACO</name>
<dbReference type="AlphaFoldDB" id="A0A2U1DFN6"/>
<keyword evidence="1" id="KW-0472">Membrane</keyword>
<dbReference type="Gene3D" id="3.10.450.40">
    <property type="match status" value="2"/>
</dbReference>
<keyword evidence="1" id="KW-0812">Transmembrane</keyword>
<protein>
    <submittedName>
        <fullName evidence="3">Uncharacterized protein YpmB</fullName>
    </submittedName>
</protein>
<dbReference type="RefSeq" id="WP_243400693.1">
    <property type="nucleotide sequence ID" value="NZ_CAKOEX010000001.1"/>
</dbReference>
<dbReference type="SUPFAM" id="SSF54403">
    <property type="entry name" value="Cystatin/monellin"/>
    <property type="match status" value="2"/>
</dbReference>
<feature type="domain" description="Cell wall elongation regulator TseB-like" evidence="2">
    <location>
        <begin position="56"/>
        <end position="96"/>
    </location>
</feature>
<dbReference type="EMBL" id="QEKT01000001">
    <property type="protein sequence ID" value="PVY86474.1"/>
    <property type="molecule type" value="Genomic_DNA"/>
</dbReference>
<sequence>MQFRENMRIGQRPKRVLWSKIIIVAVAIIALLVVLGAGYTYWALAPMRSAESRVEKIVHQKTDLVNLNQITVDYRDQTTYAVVGENAKGQQKVAIVQGSSQKVRTFPRSDGMSNQQVTKLLNDRYQPKRIYAANISYFKGVPVWEVSYTGDNGQLNYLTLDFKTGKAYRVINGL</sequence>
<comment type="caution">
    <text evidence="3">The sequence shown here is derived from an EMBL/GenBank/DDBJ whole genome shotgun (WGS) entry which is preliminary data.</text>
</comment>
<keyword evidence="4" id="KW-1185">Reference proteome</keyword>
<reference evidence="3 4" key="1">
    <citation type="submission" date="2018-04" db="EMBL/GenBank/DDBJ databases">
        <title>Genomic Encyclopedia of Type Strains, Phase IV (KMG-IV): sequencing the most valuable type-strain genomes for metagenomic binning, comparative biology and taxonomic classification.</title>
        <authorList>
            <person name="Goeker M."/>
        </authorList>
    </citation>
    <scope>NUCLEOTIDE SEQUENCE [LARGE SCALE GENOMIC DNA]</scope>
    <source>
        <strain evidence="3 4">DSM 28795</strain>
    </source>
</reference>